<sequence length="327" mass="35964">MPYTEETITIQGAYPLGATLTLPLLEAGRKAPAILIVPGTGANDRDGNNRMLKMNLYKDLTQFLGEQGCIALRYDKRGSYASGGDAAAAGLWDLADDAAACADFLRAHPMADPERVFVLGHSEGAMLAPALFVKRPWIGGLLLIAGSAFSLKDISARQSEQALLELSQLNGWKGALVRLLRIPERARRQNKKIIERLLASEEPAVRIKGKRMNAKWFREHYAYRPSDILAEVTCPVLAVTGTKDIQVPPEHARLLAESVSGPSEWHLIPDMTHILKKTGETPTMLGLLKLYKKLTPVPLDPELLAVLADWLKRHTRLHSQEVGSESL</sequence>
<evidence type="ECO:0000259" key="1">
    <source>
        <dbReference type="Pfam" id="PF12146"/>
    </source>
</evidence>
<dbReference type="SUPFAM" id="SSF53474">
    <property type="entry name" value="alpha/beta-Hydrolases"/>
    <property type="match status" value="1"/>
</dbReference>
<keyword evidence="3" id="KW-1185">Reference proteome</keyword>
<dbReference type="InterPro" id="IPR022742">
    <property type="entry name" value="Hydrolase_4"/>
</dbReference>
<name>A0ABT4Q9R5_9BACL</name>
<dbReference type="Pfam" id="PF12146">
    <property type="entry name" value="Hydrolase_4"/>
    <property type="match status" value="1"/>
</dbReference>
<dbReference type="PANTHER" id="PTHR43265:SF1">
    <property type="entry name" value="ESTERASE ESTD"/>
    <property type="match status" value="1"/>
</dbReference>
<comment type="caution">
    <text evidence="2">The sequence shown here is derived from an EMBL/GenBank/DDBJ whole genome shotgun (WGS) entry which is preliminary data.</text>
</comment>
<reference evidence="2 3" key="1">
    <citation type="submission" date="2022-12" db="EMBL/GenBank/DDBJ databases">
        <title>Draft genome sequence of Paenibacillus sp. dW9.</title>
        <authorList>
            <person name="Choi E.-W."/>
            <person name="Kim D.-U."/>
        </authorList>
    </citation>
    <scope>NUCLEOTIDE SEQUENCE [LARGE SCALE GENOMIC DNA]</scope>
    <source>
        <strain evidence="3">dW9</strain>
    </source>
</reference>
<dbReference type="Gene3D" id="3.40.50.1820">
    <property type="entry name" value="alpha/beta hydrolase"/>
    <property type="match status" value="1"/>
</dbReference>
<keyword evidence="2" id="KW-0378">Hydrolase</keyword>
<evidence type="ECO:0000313" key="2">
    <source>
        <dbReference type="EMBL" id="MCZ8513531.1"/>
    </source>
</evidence>
<dbReference type="GO" id="GO:0016787">
    <property type="term" value="F:hydrolase activity"/>
    <property type="evidence" value="ECO:0007669"/>
    <property type="project" value="UniProtKB-KW"/>
</dbReference>
<dbReference type="InterPro" id="IPR029058">
    <property type="entry name" value="AB_hydrolase_fold"/>
</dbReference>
<dbReference type="PANTHER" id="PTHR43265">
    <property type="entry name" value="ESTERASE ESTD"/>
    <property type="match status" value="1"/>
</dbReference>
<protein>
    <submittedName>
        <fullName evidence="2">Alpha/beta hydrolase</fullName>
    </submittedName>
</protein>
<evidence type="ECO:0000313" key="3">
    <source>
        <dbReference type="Proteomes" id="UP001527882"/>
    </source>
</evidence>
<dbReference type="Proteomes" id="UP001527882">
    <property type="component" value="Unassembled WGS sequence"/>
</dbReference>
<proteinExistence type="predicted"/>
<dbReference type="RefSeq" id="WP_269882051.1">
    <property type="nucleotide sequence ID" value="NZ_JAQAGZ010000008.1"/>
</dbReference>
<dbReference type="EMBL" id="JAQAGZ010000008">
    <property type="protein sequence ID" value="MCZ8513531.1"/>
    <property type="molecule type" value="Genomic_DNA"/>
</dbReference>
<feature type="domain" description="Serine aminopeptidase S33" evidence="1">
    <location>
        <begin position="54"/>
        <end position="274"/>
    </location>
</feature>
<dbReference type="InterPro" id="IPR053145">
    <property type="entry name" value="AB_hydrolase_Est10"/>
</dbReference>
<organism evidence="2 3">
    <name type="scientific">Paenibacillus gyeongsangnamensis</name>
    <dbReference type="NCBI Taxonomy" id="3388067"/>
    <lineage>
        <taxon>Bacteria</taxon>
        <taxon>Bacillati</taxon>
        <taxon>Bacillota</taxon>
        <taxon>Bacilli</taxon>
        <taxon>Bacillales</taxon>
        <taxon>Paenibacillaceae</taxon>
        <taxon>Paenibacillus</taxon>
    </lineage>
</organism>
<accession>A0ABT4Q9R5</accession>
<gene>
    <name evidence="2" type="ORF">O9H85_14025</name>
</gene>